<feature type="transmembrane region" description="Helical" evidence="1">
    <location>
        <begin position="20"/>
        <end position="40"/>
    </location>
</feature>
<evidence type="ECO:0000313" key="2">
    <source>
        <dbReference type="EMBL" id="KAJ7779391.1"/>
    </source>
</evidence>
<sequence>MKSRWVVFKRQIHKVNPAIFLSLIVMYILSTVEIICRWVVTRSAFIDHGDTSNTISLYLLEPPLWEAVLAAVVFSINTLIADCILVWRCWTVWNRNWLIVALPLLSTLVGAALGFKSIQEQAAYVLNPNLDRAKFINFATPYFGLSLATTCVATLLIIFRIVTMTERATRKSRGYVRLIEIIVESALLYSVALAVLLPYLVRNSADSAYPQAVVAQITGMAPTLIVARISLGFARPEETWQSPTTSLHISGRLAPPASSIALTGMNDFGSSTEATQSNQFEK</sequence>
<feature type="transmembrane region" description="Helical" evidence="1">
    <location>
        <begin position="213"/>
        <end position="231"/>
    </location>
</feature>
<dbReference type="Proteomes" id="UP001215280">
    <property type="component" value="Unassembled WGS sequence"/>
</dbReference>
<comment type="caution">
    <text evidence="2">The sequence shown here is derived from an EMBL/GenBank/DDBJ whole genome shotgun (WGS) entry which is preliminary data.</text>
</comment>
<feature type="transmembrane region" description="Helical" evidence="1">
    <location>
        <begin position="97"/>
        <end position="115"/>
    </location>
</feature>
<evidence type="ECO:0000313" key="3">
    <source>
        <dbReference type="Proteomes" id="UP001215280"/>
    </source>
</evidence>
<feature type="transmembrane region" description="Helical" evidence="1">
    <location>
        <begin position="135"/>
        <end position="162"/>
    </location>
</feature>
<protein>
    <submittedName>
        <fullName evidence="2">Uncharacterized protein</fullName>
    </submittedName>
</protein>
<name>A0AAD7K6L0_9AGAR</name>
<keyword evidence="3" id="KW-1185">Reference proteome</keyword>
<dbReference type="EMBL" id="JARJLG010000007">
    <property type="protein sequence ID" value="KAJ7779391.1"/>
    <property type="molecule type" value="Genomic_DNA"/>
</dbReference>
<organism evidence="2 3">
    <name type="scientific">Mycena maculata</name>
    <dbReference type="NCBI Taxonomy" id="230809"/>
    <lineage>
        <taxon>Eukaryota</taxon>
        <taxon>Fungi</taxon>
        <taxon>Dikarya</taxon>
        <taxon>Basidiomycota</taxon>
        <taxon>Agaricomycotina</taxon>
        <taxon>Agaricomycetes</taxon>
        <taxon>Agaricomycetidae</taxon>
        <taxon>Agaricales</taxon>
        <taxon>Marasmiineae</taxon>
        <taxon>Mycenaceae</taxon>
        <taxon>Mycena</taxon>
    </lineage>
</organism>
<dbReference type="AlphaFoldDB" id="A0AAD7K6L0"/>
<gene>
    <name evidence="2" type="ORF">DFH07DRAFT_950456</name>
</gene>
<keyword evidence="1" id="KW-0812">Transmembrane</keyword>
<evidence type="ECO:0000256" key="1">
    <source>
        <dbReference type="SAM" id="Phobius"/>
    </source>
</evidence>
<reference evidence="2" key="1">
    <citation type="submission" date="2023-03" db="EMBL/GenBank/DDBJ databases">
        <title>Massive genome expansion in bonnet fungi (Mycena s.s.) driven by repeated elements and novel gene families across ecological guilds.</title>
        <authorList>
            <consortium name="Lawrence Berkeley National Laboratory"/>
            <person name="Harder C.B."/>
            <person name="Miyauchi S."/>
            <person name="Viragh M."/>
            <person name="Kuo A."/>
            <person name="Thoen E."/>
            <person name="Andreopoulos B."/>
            <person name="Lu D."/>
            <person name="Skrede I."/>
            <person name="Drula E."/>
            <person name="Henrissat B."/>
            <person name="Morin E."/>
            <person name="Kohler A."/>
            <person name="Barry K."/>
            <person name="LaButti K."/>
            <person name="Morin E."/>
            <person name="Salamov A."/>
            <person name="Lipzen A."/>
            <person name="Mereny Z."/>
            <person name="Hegedus B."/>
            <person name="Baldrian P."/>
            <person name="Stursova M."/>
            <person name="Weitz H."/>
            <person name="Taylor A."/>
            <person name="Grigoriev I.V."/>
            <person name="Nagy L.G."/>
            <person name="Martin F."/>
            <person name="Kauserud H."/>
        </authorList>
    </citation>
    <scope>NUCLEOTIDE SEQUENCE</scope>
    <source>
        <strain evidence="2">CBHHK188m</strain>
    </source>
</reference>
<keyword evidence="1" id="KW-0472">Membrane</keyword>
<accession>A0AAD7K6L0</accession>
<feature type="transmembrane region" description="Helical" evidence="1">
    <location>
        <begin position="174"/>
        <end position="201"/>
    </location>
</feature>
<feature type="transmembrane region" description="Helical" evidence="1">
    <location>
        <begin position="67"/>
        <end position="90"/>
    </location>
</feature>
<keyword evidence="1" id="KW-1133">Transmembrane helix</keyword>
<proteinExistence type="predicted"/>